<proteinExistence type="predicted"/>
<dbReference type="OrthoDB" id="10478091at2759"/>
<evidence type="ECO:0000256" key="2">
    <source>
        <dbReference type="SAM" id="MobiDB-lite"/>
    </source>
</evidence>
<dbReference type="InParanoid" id="C1E0T2"/>
<dbReference type="AlphaFoldDB" id="C1E0T2"/>
<dbReference type="GeneID" id="8241989"/>
<dbReference type="RefSeq" id="XP_002500352.1">
    <property type="nucleotide sequence ID" value="XM_002500306.1"/>
</dbReference>
<evidence type="ECO:0000313" key="3">
    <source>
        <dbReference type="EMBL" id="ACO61610.1"/>
    </source>
</evidence>
<dbReference type="Proteomes" id="UP000002009">
    <property type="component" value="Chromosome 3"/>
</dbReference>
<feature type="coiled-coil region" evidence="1">
    <location>
        <begin position="70"/>
        <end position="164"/>
    </location>
</feature>
<sequence length="166" mass="18311">MSRAFIVASTSSGLVAPGRAPRTRHSGPNPVALKPIGRSPAYAPSLKKKEDDVGGSRNKPGIARLFGGGNSDMKAKVAQLEYELENERAHASELGGKLRAVEGELAKVKDSLDLYKGRCKEQEKEIFKLEKKNEETQRGFDTGMAVAKKQIKYLEELLEEEKRKNQ</sequence>
<organism evidence="3 4">
    <name type="scientific">Micromonas commoda (strain RCC299 / NOUM17 / CCMP2709)</name>
    <name type="common">Picoplanktonic green alga</name>
    <dbReference type="NCBI Taxonomy" id="296587"/>
    <lineage>
        <taxon>Eukaryota</taxon>
        <taxon>Viridiplantae</taxon>
        <taxon>Chlorophyta</taxon>
        <taxon>Mamiellophyceae</taxon>
        <taxon>Mamiellales</taxon>
        <taxon>Mamiellaceae</taxon>
        <taxon>Micromonas</taxon>
    </lineage>
</organism>
<name>C1E0T2_MICCC</name>
<reference evidence="3 4" key="1">
    <citation type="journal article" date="2009" name="Science">
        <title>Green evolution and dynamic adaptations revealed by genomes of the marine picoeukaryotes Micromonas.</title>
        <authorList>
            <person name="Worden A.Z."/>
            <person name="Lee J.H."/>
            <person name="Mock T."/>
            <person name="Rouze P."/>
            <person name="Simmons M.P."/>
            <person name="Aerts A.L."/>
            <person name="Allen A.E."/>
            <person name="Cuvelier M.L."/>
            <person name="Derelle E."/>
            <person name="Everett M.V."/>
            <person name="Foulon E."/>
            <person name="Grimwood J."/>
            <person name="Gundlach H."/>
            <person name="Henrissat B."/>
            <person name="Napoli C."/>
            <person name="McDonald S.M."/>
            <person name="Parker M.S."/>
            <person name="Rombauts S."/>
            <person name="Salamov A."/>
            <person name="Von Dassow P."/>
            <person name="Badger J.H."/>
            <person name="Coutinho P.M."/>
            <person name="Demir E."/>
            <person name="Dubchak I."/>
            <person name="Gentemann C."/>
            <person name="Eikrem W."/>
            <person name="Gready J.E."/>
            <person name="John U."/>
            <person name="Lanier W."/>
            <person name="Lindquist E.A."/>
            <person name="Lucas S."/>
            <person name="Mayer K.F."/>
            <person name="Moreau H."/>
            <person name="Not F."/>
            <person name="Otillar R."/>
            <person name="Panaud O."/>
            <person name="Pangilinan J."/>
            <person name="Paulsen I."/>
            <person name="Piegu B."/>
            <person name="Poliakov A."/>
            <person name="Robbens S."/>
            <person name="Schmutz J."/>
            <person name="Toulza E."/>
            <person name="Wyss T."/>
            <person name="Zelensky A."/>
            <person name="Zhou K."/>
            <person name="Armbrust E.V."/>
            <person name="Bhattacharya D."/>
            <person name="Goodenough U.W."/>
            <person name="Van de Peer Y."/>
            <person name="Grigoriev I.V."/>
        </authorList>
    </citation>
    <scope>NUCLEOTIDE SEQUENCE [LARGE SCALE GENOMIC DNA]</scope>
    <source>
        <strain evidence="4">RCC299 / NOUM17</strain>
    </source>
</reference>
<evidence type="ECO:0000256" key="1">
    <source>
        <dbReference type="SAM" id="Coils"/>
    </source>
</evidence>
<protein>
    <submittedName>
        <fullName evidence="3">Uncharacterized protein</fullName>
    </submittedName>
</protein>
<keyword evidence="1" id="KW-0175">Coiled coil</keyword>
<gene>
    <name evidence="3" type="ORF">MICPUN_56628</name>
</gene>
<dbReference type="EMBL" id="CP001324">
    <property type="protein sequence ID" value="ACO61610.1"/>
    <property type="molecule type" value="Genomic_DNA"/>
</dbReference>
<keyword evidence="4" id="KW-1185">Reference proteome</keyword>
<feature type="region of interest" description="Disordered" evidence="2">
    <location>
        <begin position="1"/>
        <end position="69"/>
    </location>
</feature>
<dbReference type="KEGG" id="mis:MICPUN_56628"/>
<dbReference type="OMA" id="KGRCKEQ"/>
<accession>C1E0T2</accession>
<evidence type="ECO:0000313" key="4">
    <source>
        <dbReference type="Proteomes" id="UP000002009"/>
    </source>
</evidence>